<evidence type="ECO:0000313" key="3">
    <source>
        <dbReference type="EMBL" id="MDT0576355.1"/>
    </source>
</evidence>
<protein>
    <submittedName>
        <fullName evidence="3">Cytochrome P450</fullName>
    </submittedName>
</protein>
<reference evidence="3 4" key="1">
    <citation type="submission" date="2023-09" db="EMBL/GenBank/DDBJ databases">
        <authorList>
            <person name="Rey-Velasco X."/>
        </authorList>
    </citation>
    <scope>NUCLEOTIDE SEQUENCE [LARGE SCALE GENOMIC DNA]</scope>
    <source>
        <strain evidence="3 4">F390</strain>
    </source>
</reference>
<keyword evidence="2" id="KW-0560">Oxidoreductase</keyword>
<dbReference type="Pfam" id="PF00067">
    <property type="entry name" value="p450"/>
    <property type="match status" value="1"/>
</dbReference>
<keyword evidence="2" id="KW-0479">Metal-binding</keyword>
<dbReference type="PRINTS" id="PR00359">
    <property type="entry name" value="BP450"/>
</dbReference>
<accession>A0ABU2ZIC6</accession>
<dbReference type="Gene3D" id="1.10.630.10">
    <property type="entry name" value="Cytochrome P450"/>
    <property type="match status" value="1"/>
</dbReference>
<dbReference type="InterPro" id="IPR001128">
    <property type="entry name" value="Cyt_P450"/>
</dbReference>
<keyword evidence="4" id="KW-1185">Reference proteome</keyword>
<keyword evidence="2" id="KW-0349">Heme</keyword>
<evidence type="ECO:0000256" key="2">
    <source>
        <dbReference type="RuleBase" id="RU000461"/>
    </source>
</evidence>
<keyword evidence="2" id="KW-0408">Iron</keyword>
<comment type="caution">
    <text evidence="3">The sequence shown here is derived from an EMBL/GenBank/DDBJ whole genome shotgun (WGS) entry which is preliminary data.</text>
</comment>
<comment type="similarity">
    <text evidence="1 2">Belongs to the cytochrome P450 family.</text>
</comment>
<name>A0ABU2ZIC6_9SPHN</name>
<organism evidence="3 4">
    <name type="scientific">Croceicoccus esteveae</name>
    <dbReference type="NCBI Taxonomy" id="3075597"/>
    <lineage>
        <taxon>Bacteria</taxon>
        <taxon>Pseudomonadati</taxon>
        <taxon>Pseudomonadota</taxon>
        <taxon>Alphaproteobacteria</taxon>
        <taxon>Sphingomonadales</taxon>
        <taxon>Erythrobacteraceae</taxon>
        <taxon>Croceicoccus</taxon>
    </lineage>
</organism>
<sequence length="408" mass="47060">MQTKLPQPTIPDHVPPELVKDFPYIFGMTTKEEPHLEWAPEIHAQGQDIFYAPHAYPGCTPAWVVRRMDHLREIYFDTDTFSSKDFSPYAKLIGENWTNTPVEVDPPNHAKYRKMANPLFTPKAVSTLDDKIRKYAIDYVEAFRHRGECEFMGEFAFEFPIKVFLELMDFPLEHTRKFLEWEYDLLHVSDMGKMAAATRNVVGFLREEIEDRRKNPCDDILSYALQVDVDGAKLNDDELVGFSFNLFIGGLDTVSTNMGLQFTHLARHPEDQEFLRNSPEEIPHGIDELMRAYAAVTTFRTCTRETEFHGVKMMPGDKVMMSTTLAGRDPAEFDNPDDVDFGRRPRHVSFGYGPHTCIGMHLAKREMRIALEEFLGRIPQFSIKPGHQLEYHLGMIQPVTLPLVWDAR</sequence>
<dbReference type="EMBL" id="JAVRHS010000006">
    <property type="protein sequence ID" value="MDT0576355.1"/>
    <property type="molecule type" value="Genomic_DNA"/>
</dbReference>
<dbReference type="CDD" id="cd11035">
    <property type="entry name" value="P450cam-like"/>
    <property type="match status" value="1"/>
</dbReference>
<dbReference type="InterPro" id="IPR002397">
    <property type="entry name" value="Cyt_P450_B"/>
</dbReference>
<dbReference type="InterPro" id="IPR017972">
    <property type="entry name" value="Cyt_P450_CS"/>
</dbReference>
<keyword evidence="2" id="KW-0503">Monooxygenase</keyword>
<dbReference type="InterPro" id="IPR036396">
    <property type="entry name" value="Cyt_P450_sf"/>
</dbReference>
<gene>
    <name evidence="3" type="ORF">RM533_09155</name>
</gene>
<dbReference type="PANTHER" id="PTHR46696:SF6">
    <property type="entry name" value="P450, PUTATIVE (EUROFUNG)-RELATED"/>
    <property type="match status" value="1"/>
</dbReference>
<evidence type="ECO:0000313" key="4">
    <source>
        <dbReference type="Proteomes" id="UP001259803"/>
    </source>
</evidence>
<dbReference type="PROSITE" id="PS00086">
    <property type="entry name" value="CYTOCHROME_P450"/>
    <property type="match status" value="1"/>
</dbReference>
<dbReference type="RefSeq" id="WP_311340933.1">
    <property type="nucleotide sequence ID" value="NZ_JAVRHS010000006.1"/>
</dbReference>
<dbReference type="SUPFAM" id="SSF48264">
    <property type="entry name" value="Cytochrome P450"/>
    <property type="match status" value="1"/>
</dbReference>
<proteinExistence type="inferred from homology"/>
<dbReference type="Proteomes" id="UP001259803">
    <property type="component" value="Unassembled WGS sequence"/>
</dbReference>
<evidence type="ECO:0000256" key="1">
    <source>
        <dbReference type="ARBA" id="ARBA00010617"/>
    </source>
</evidence>
<dbReference type="PANTHER" id="PTHR46696">
    <property type="entry name" value="P450, PUTATIVE (EUROFUNG)-RELATED"/>
    <property type="match status" value="1"/>
</dbReference>